<evidence type="ECO:0000256" key="2">
    <source>
        <dbReference type="ARBA" id="ARBA00005419"/>
    </source>
</evidence>
<dbReference type="AlphaFoldDB" id="A0A446CHA3"/>
<evidence type="ECO:0000259" key="9">
    <source>
        <dbReference type="Pfam" id="PF00149"/>
    </source>
</evidence>
<dbReference type="Gene3D" id="3.60.21.10">
    <property type="match status" value="1"/>
</dbReference>
<evidence type="ECO:0000313" key="11">
    <source>
        <dbReference type="Proteomes" id="UP000289465"/>
    </source>
</evidence>
<dbReference type="PIRSF" id="PIRSF000903">
    <property type="entry name" value="B5n-ttraPtase_sm"/>
    <property type="match status" value="1"/>
</dbReference>
<dbReference type="RefSeq" id="WP_244235028.1">
    <property type="nucleotide sequence ID" value="NZ_UFQC01000011.1"/>
</dbReference>
<dbReference type="Pfam" id="PF00149">
    <property type="entry name" value="Metallophos"/>
    <property type="match status" value="1"/>
</dbReference>
<gene>
    <name evidence="10" type="primary">apaH_1</name>
    <name evidence="10" type="ORF">AVE30378_02470</name>
</gene>
<evidence type="ECO:0000256" key="4">
    <source>
        <dbReference type="ARBA" id="ARBA00022801"/>
    </source>
</evidence>
<dbReference type="InterPro" id="IPR004617">
    <property type="entry name" value="ApaH"/>
</dbReference>
<dbReference type="InterPro" id="IPR004843">
    <property type="entry name" value="Calcineurin-like_PHP"/>
</dbReference>
<dbReference type="SUPFAM" id="SSF56300">
    <property type="entry name" value="Metallo-dependent phosphatases"/>
    <property type="match status" value="1"/>
</dbReference>
<dbReference type="InterPro" id="IPR029052">
    <property type="entry name" value="Metallo-depent_PP-like"/>
</dbReference>
<protein>
    <recommendedName>
        <fullName evidence="3">bis(5'-nucleosyl)-tetraphosphatase (symmetrical)</fullName>
        <ecNumber evidence="3">3.6.1.41</ecNumber>
    </recommendedName>
    <alternativeName>
        <fullName evidence="6">Ap4A hydrolase</fullName>
    </alternativeName>
    <alternativeName>
        <fullName evidence="5">Diadenosine 5',5'''-P1,P4-tetraphosphate pyrophosphohydrolase</fullName>
    </alternativeName>
    <alternativeName>
        <fullName evidence="7">Diadenosine tetraphosphatase</fullName>
    </alternativeName>
</protein>
<evidence type="ECO:0000256" key="5">
    <source>
        <dbReference type="ARBA" id="ARBA00031248"/>
    </source>
</evidence>
<dbReference type="NCBIfam" id="NF001204">
    <property type="entry name" value="PRK00166.1"/>
    <property type="match status" value="1"/>
</dbReference>
<name>A0A446CHA3_9BURK</name>
<dbReference type="PANTHER" id="PTHR40942:SF4">
    <property type="entry name" value="CYTOCHROME C5"/>
    <property type="match status" value="1"/>
</dbReference>
<evidence type="ECO:0000313" key="10">
    <source>
        <dbReference type="EMBL" id="SSW67143.1"/>
    </source>
</evidence>
<evidence type="ECO:0000256" key="7">
    <source>
        <dbReference type="ARBA" id="ARBA00033210"/>
    </source>
</evidence>
<dbReference type="Proteomes" id="UP000289465">
    <property type="component" value="Unassembled WGS sequence"/>
</dbReference>
<comment type="function">
    <text evidence="1">Hydrolyzes diadenosine 5',5'''-P1,P4-tetraphosphate to yield ADP.</text>
</comment>
<evidence type="ECO:0000256" key="6">
    <source>
        <dbReference type="ARBA" id="ARBA00032248"/>
    </source>
</evidence>
<evidence type="ECO:0000256" key="1">
    <source>
        <dbReference type="ARBA" id="ARBA00003413"/>
    </source>
</evidence>
<reference evidence="10 11" key="1">
    <citation type="submission" date="2018-07" db="EMBL/GenBank/DDBJ databases">
        <authorList>
            <person name="Peeters C."/>
        </authorList>
    </citation>
    <scope>NUCLEOTIDE SEQUENCE [LARGE SCALE GENOMIC DNA]</scope>
    <source>
        <strain evidence="10 11">LMG 30378</strain>
    </source>
</reference>
<evidence type="ECO:0000256" key="8">
    <source>
        <dbReference type="ARBA" id="ARBA00049417"/>
    </source>
</evidence>
<dbReference type="PANTHER" id="PTHR40942">
    <property type="match status" value="1"/>
</dbReference>
<evidence type="ECO:0000256" key="3">
    <source>
        <dbReference type="ARBA" id="ARBA00012506"/>
    </source>
</evidence>
<sequence length="282" mass="30499">MMSEASTDAPAVWAIGDVHGCCPSLEALLARPEIAQDPGCRFWFVGDLVNRGSASAQTLRCVMDLGERATVVLGNHDLRALAIAAGCQRPGQGDTLDDLFRAPDAGMLLDWLRNRPLLHAEQGHVLVHAGVFPGWDLATAQALAREVEALLRQDRWREHMRALCGRAPSAWDAALEGRRRLRFIVAALTRMKLCSRQGAMAPGAKAAPGCWPRGTLPWFDLPGRMGATHTVVFGHWAALGLMVRKDAVCVDTGCVGGGALTAYRLSDRKLLQVSREAAPLVR</sequence>
<comment type="catalytic activity">
    <reaction evidence="8">
        <text>P(1),P(4)-bis(5'-adenosyl) tetraphosphate + H2O = 2 ADP + 2 H(+)</text>
        <dbReference type="Rhea" id="RHEA:24252"/>
        <dbReference type="ChEBI" id="CHEBI:15377"/>
        <dbReference type="ChEBI" id="CHEBI:15378"/>
        <dbReference type="ChEBI" id="CHEBI:58141"/>
        <dbReference type="ChEBI" id="CHEBI:456216"/>
        <dbReference type="EC" id="3.6.1.41"/>
    </reaction>
</comment>
<keyword evidence="4 10" id="KW-0378">Hydrolase</keyword>
<comment type="similarity">
    <text evidence="2">Belongs to the Ap4A hydrolase family.</text>
</comment>
<dbReference type="EMBL" id="UFQC01000011">
    <property type="protein sequence ID" value="SSW67143.1"/>
    <property type="molecule type" value="Genomic_DNA"/>
</dbReference>
<organism evidence="10 11">
    <name type="scientific">Achromobacter veterisilvae</name>
    <dbReference type="NCBI Taxonomy" id="2069367"/>
    <lineage>
        <taxon>Bacteria</taxon>
        <taxon>Pseudomonadati</taxon>
        <taxon>Pseudomonadota</taxon>
        <taxon>Betaproteobacteria</taxon>
        <taxon>Burkholderiales</taxon>
        <taxon>Alcaligenaceae</taxon>
        <taxon>Achromobacter</taxon>
    </lineage>
</organism>
<feature type="domain" description="Calcineurin-like phosphoesterase" evidence="9">
    <location>
        <begin position="12"/>
        <end position="147"/>
    </location>
</feature>
<proteinExistence type="inferred from homology"/>
<dbReference type="GO" id="GO:0008803">
    <property type="term" value="F:bis(5'-nucleosyl)-tetraphosphatase (symmetrical) activity"/>
    <property type="evidence" value="ECO:0007669"/>
    <property type="project" value="UniProtKB-EC"/>
</dbReference>
<dbReference type="EC" id="3.6.1.41" evidence="3"/>
<accession>A0A446CHA3</accession>